<dbReference type="PANTHER" id="PTHR34351:SF2">
    <property type="entry name" value="DUF58 DOMAIN-CONTAINING PROTEIN"/>
    <property type="match status" value="1"/>
</dbReference>
<dbReference type="EMBL" id="SMGQ01000011">
    <property type="protein sequence ID" value="TCK97738.1"/>
    <property type="molecule type" value="Genomic_DNA"/>
</dbReference>
<sequence>MNKNRMVYFCTLILLTSLTFFYRSFLTTIFLYIFLSVPVFSLIHIMFTYWNFKIIHEISEKIIIKGDPVHYTCRVSNPNLLFVYAPMKIKFAYENLLVKKNVSNEFFVLLPGETKAINIPIQCKYRGYYDVGINEIEIMDFFGLIKVKYKGIETIKMLVYPNIEKINFFPIKPVVYENTITNKKNLLEDQTNLFEVKAYAFGDPMNQIHWKLSAKKREWMTKHYSSSLQKDTYLFLDNKKTSLDIENNIIREDLLIEYLVSIAYYLNAIRIPMQLYYEDKYKKYKEKAKYQDWDSIYEALAQVQFLEEGNIDNVIKHFDYNARYYKDHYQSNIIVATQNLKPSTIQLLNHLRLQGFEIIILLTLADNQEEIFTHLNNQKFTVYLLKKDVPLQAIIEGDYYAS</sequence>
<accession>A0A4R1MWW5</accession>
<reference evidence="2 3" key="1">
    <citation type="submission" date="2019-03" db="EMBL/GenBank/DDBJ databases">
        <title>Genomic Encyclopedia of Type Strains, Phase IV (KMG-IV): sequencing the most valuable type-strain genomes for metagenomic binning, comparative biology and taxonomic classification.</title>
        <authorList>
            <person name="Goeker M."/>
        </authorList>
    </citation>
    <scope>NUCLEOTIDE SEQUENCE [LARGE SCALE GENOMIC DNA]</scope>
    <source>
        <strain evidence="2 3">DSM 24176</strain>
    </source>
</reference>
<name>A0A4R1MWW5_9FIRM</name>
<dbReference type="Proteomes" id="UP000294545">
    <property type="component" value="Unassembled WGS sequence"/>
</dbReference>
<keyword evidence="1" id="KW-1133">Transmembrane helix</keyword>
<keyword evidence="3" id="KW-1185">Reference proteome</keyword>
<keyword evidence="1" id="KW-0812">Transmembrane</keyword>
<feature type="transmembrane region" description="Helical" evidence="1">
    <location>
        <begin position="6"/>
        <end position="22"/>
    </location>
</feature>
<evidence type="ECO:0000313" key="2">
    <source>
        <dbReference type="EMBL" id="TCK97738.1"/>
    </source>
</evidence>
<organism evidence="2 3">
    <name type="scientific">Natranaerovirga hydrolytica</name>
    <dbReference type="NCBI Taxonomy" id="680378"/>
    <lineage>
        <taxon>Bacteria</taxon>
        <taxon>Bacillati</taxon>
        <taxon>Bacillota</taxon>
        <taxon>Clostridia</taxon>
        <taxon>Lachnospirales</taxon>
        <taxon>Natranaerovirgaceae</taxon>
        <taxon>Natranaerovirga</taxon>
    </lineage>
</organism>
<feature type="transmembrane region" description="Helical" evidence="1">
    <location>
        <begin position="29"/>
        <end position="50"/>
    </location>
</feature>
<evidence type="ECO:0000256" key="1">
    <source>
        <dbReference type="SAM" id="Phobius"/>
    </source>
</evidence>
<dbReference type="AlphaFoldDB" id="A0A4R1MWW5"/>
<evidence type="ECO:0000313" key="3">
    <source>
        <dbReference type="Proteomes" id="UP000294545"/>
    </source>
</evidence>
<comment type="caution">
    <text evidence="2">The sequence shown here is derived from an EMBL/GenBank/DDBJ whole genome shotgun (WGS) entry which is preliminary data.</text>
</comment>
<dbReference type="PANTHER" id="PTHR34351">
    <property type="entry name" value="SLR1927 PROTEIN-RELATED"/>
    <property type="match status" value="1"/>
</dbReference>
<dbReference type="OrthoDB" id="9778037at2"/>
<proteinExistence type="predicted"/>
<gene>
    <name evidence="2" type="ORF">EDC19_0140</name>
</gene>
<protein>
    <submittedName>
        <fullName evidence="2">Uncharacterized protein DUF58</fullName>
    </submittedName>
</protein>
<keyword evidence="1" id="KW-0472">Membrane</keyword>